<dbReference type="InterPro" id="IPR042171">
    <property type="entry name" value="Acyl-CoA_hotdog"/>
</dbReference>
<organism evidence="3 4">
    <name type="scientific">Steroidobacter agaridevorans</name>
    <dbReference type="NCBI Taxonomy" id="2695856"/>
    <lineage>
        <taxon>Bacteria</taxon>
        <taxon>Pseudomonadati</taxon>
        <taxon>Pseudomonadota</taxon>
        <taxon>Gammaproteobacteria</taxon>
        <taxon>Steroidobacterales</taxon>
        <taxon>Steroidobacteraceae</taxon>
        <taxon>Steroidobacter</taxon>
    </lineage>
</organism>
<dbReference type="EMBL" id="BLJN01000003">
    <property type="protein sequence ID" value="GFE81446.1"/>
    <property type="molecule type" value="Genomic_DNA"/>
</dbReference>
<dbReference type="Gene3D" id="2.40.160.210">
    <property type="entry name" value="Acyl-CoA thioesterase, double hotdog domain"/>
    <property type="match status" value="1"/>
</dbReference>
<proteinExistence type="predicted"/>
<name>A0A829YFT1_9GAMM</name>
<dbReference type="Proteomes" id="UP000445000">
    <property type="component" value="Unassembled WGS sequence"/>
</dbReference>
<evidence type="ECO:0000313" key="3">
    <source>
        <dbReference type="EMBL" id="GFE81446.1"/>
    </source>
</evidence>
<evidence type="ECO:0000259" key="1">
    <source>
        <dbReference type="Pfam" id="PF13622"/>
    </source>
</evidence>
<keyword evidence="4" id="KW-1185">Reference proteome</keyword>
<feature type="domain" description="Acyl-CoA thioesterase-like N-terminal HotDog" evidence="1">
    <location>
        <begin position="19"/>
        <end position="100"/>
    </location>
</feature>
<accession>A0A829YFT1</accession>
<dbReference type="InterPro" id="IPR049450">
    <property type="entry name" value="ACOT8-like_C"/>
</dbReference>
<dbReference type="InterPro" id="IPR049449">
    <property type="entry name" value="TesB_ACOT8-like_N"/>
</dbReference>
<evidence type="ECO:0000313" key="4">
    <source>
        <dbReference type="Proteomes" id="UP000445000"/>
    </source>
</evidence>
<dbReference type="SUPFAM" id="SSF54637">
    <property type="entry name" value="Thioesterase/thiol ester dehydrase-isomerase"/>
    <property type="match status" value="1"/>
</dbReference>
<feature type="domain" description="Acyl-CoA thioesterase-like C-terminal" evidence="2">
    <location>
        <begin position="128"/>
        <end position="255"/>
    </location>
</feature>
<comment type="caution">
    <text evidence="3">The sequence shown here is derived from an EMBL/GenBank/DDBJ whole genome shotgun (WGS) entry which is preliminary data.</text>
</comment>
<gene>
    <name evidence="3" type="ORF">GCM10011487_34460</name>
</gene>
<protein>
    <submittedName>
        <fullName evidence="3">Acyl-CoA thioesterase</fullName>
    </submittedName>
</protein>
<dbReference type="InterPro" id="IPR029069">
    <property type="entry name" value="HotDog_dom_sf"/>
</dbReference>
<dbReference type="RefSeq" id="WP_161813096.1">
    <property type="nucleotide sequence ID" value="NZ_BLJN01000003.1"/>
</dbReference>
<sequence length="260" mass="28721">MSYVYRVDGSIAHAQPCAAGPWDPSMQHGGAPASLIAWAVERMPMREPMHVARMTLDLLRPVPVAPLEIKIDVQREGRKIQVCNVTLLHEGVACVRATVLKIRQAETELPDDVIDEQVTLPGPEQGRESKIRFTNYEQFAGGVTLRSVRGSFGELGPGAVWFHAHRQIIEGEPITPLMRAAMTGDFCNGVSAVLDFNEWIFINADLTISLSRMPVGEWILLDAQTWLGDHGAGLAFAKLGDERGYFGRAIQSLVIERRPK</sequence>
<dbReference type="Pfam" id="PF20789">
    <property type="entry name" value="4HBT_3C"/>
    <property type="match status" value="1"/>
</dbReference>
<evidence type="ECO:0000259" key="2">
    <source>
        <dbReference type="Pfam" id="PF20789"/>
    </source>
</evidence>
<dbReference type="Pfam" id="PF13622">
    <property type="entry name" value="4HBT_3"/>
    <property type="match status" value="1"/>
</dbReference>
<reference evidence="4" key="1">
    <citation type="submission" date="2020-01" db="EMBL/GenBank/DDBJ databases">
        <title>'Steroidobacter agaridevorans' sp. nov., agar-degrading bacteria isolated from rhizosphere soils.</title>
        <authorList>
            <person name="Ikenaga M."/>
            <person name="Kataoka M."/>
            <person name="Murouchi A."/>
            <person name="Katsuragi S."/>
            <person name="Sakai M."/>
        </authorList>
    </citation>
    <scope>NUCLEOTIDE SEQUENCE [LARGE SCALE GENOMIC DNA]</scope>
    <source>
        <strain evidence="4">YU21-B</strain>
    </source>
</reference>
<dbReference type="AlphaFoldDB" id="A0A829YFT1"/>